<protein>
    <recommendedName>
        <fullName evidence="1">Transposase IS200-like domain-containing protein</fullName>
    </recommendedName>
</protein>
<dbReference type="InterPro" id="IPR036515">
    <property type="entry name" value="Transposase_17_sf"/>
</dbReference>
<evidence type="ECO:0000313" key="2">
    <source>
        <dbReference type="EMBL" id="OGL90687.1"/>
    </source>
</evidence>
<dbReference type="Proteomes" id="UP000177750">
    <property type="component" value="Unassembled WGS sequence"/>
</dbReference>
<dbReference type="SMART" id="SM01321">
    <property type="entry name" value="Y1_Tnp"/>
    <property type="match status" value="1"/>
</dbReference>
<dbReference type="GO" id="GO:0043565">
    <property type="term" value="F:sequence-specific DNA binding"/>
    <property type="evidence" value="ECO:0007669"/>
    <property type="project" value="TreeGrafter"/>
</dbReference>
<accession>A0A1F7VL39</accession>
<dbReference type="InterPro" id="IPR002686">
    <property type="entry name" value="Transposase_17"/>
</dbReference>
<reference evidence="2 3" key="1">
    <citation type="journal article" date="2016" name="Nat. Commun.">
        <title>Thousands of microbial genomes shed light on interconnected biogeochemical processes in an aquifer system.</title>
        <authorList>
            <person name="Anantharaman K."/>
            <person name="Brown C.T."/>
            <person name="Hug L.A."/>
            <person name="Sharon I."/>
            <person name="Castelle C.J."/>
            <person name="Probst A.J."/>
            <person name="Thomas B.C."/>
            <person name="Singh A."/>
            <person name="Wilkins M.J."/>
            <person name="Karaoz U."/>
            <person name="Brodie E.L."/>
            <person name="Williams K.H."/>
            <person name="Hubbard S.S."/>
            <person name="Banfield J.F."/>
        </authorList>
    </citation>
    <scope>NUCLEOTIDE SEQUENCE [LARGE SCALE GENOMIC DNA]</scope>
</reference>
<dbReference type="InterPro" id="IPR052715">
    <property type="entry name" value="RAYT_transposase"/>
</dbReference>
<evidence type="ECO:0000313" key="3">
    <source>
        <dbReference type="Proteomes" id="UP000177750"/>
    </source>
</evidence>
<comment type="caution">
    <text evidence="2">The sequence shown here is derived from an EMBL/GenBank/DDBJ whole genome shotgun (WGS) entry which is preliminary data.</text>
</comment>
<dbReference type="PANTHER" id="PTHR36966">
    <property type="entry name" value="REP-ASSOCIATED TYROSINE TRANSPOSASE"/>
    <property type="match status" value="1"/>
</dbReference>
<organism evidence="2 3">
    <name type="scientific">Candidatus Uhrbacteria bacterium RIFCSPLOWO2_02_FULL_54_37</name>
    <dbReference type="NCBI Taxonomy" id="1802412"/>
    <lineage>
        <taxon>Bacteria</taxon>
        <taxon>Candidatus Uhriibacteriota</taxon>
    </lineage>
</organism>
<evidence type="ECO:0000259" key="1">
    <source>
        <dbReference type="SMART" id="SM01321"/>
    </source>
</evidence>
<gene>
    <name evidence="2" type="ORF">A3J36_00980</name>
</gene>
<sequence length="177" mass="21037">MVEGKYHRRSIRLSGYDYSQYGWYFVTMCADGRASLFGEIKNMEMVENHYGKIVRTFWLQIPERFASTTVDEFMIMPNHVHGIVVVNDAVGAIHELPLHDRRVRRNMTLPKIMGWLKMNSAKQINILRKSINPPVWQRNYFERVIRDDKELEYVRAYIRNNPTNWALDEENPLCQKT</sequence>
<dbReference type="Pfam" id="PF01797">
    <property type="entry name" value="Y1_Tnp"/>
    <property type="match status" value="1"/>
</dbReference>
<dbReference type="PANTHER" id="PTHR36966:SF1">
    <property type="entry name" value="REP-ASSOCIATED TYROSINE TRANSPOSASE"/>
    <property type="match status" value="1"/>
</dbReference>
<dbReference type="GO" id="GO:0006313">
    <property type="term" value="P:DNA transposition"/>
    <property type="evidence" value="ECO:0007669"/>
    <property type="project" value="InterPro"/>
</dbReference>
<dbReference type="SUPFAM" id="SSF143422">
    <property type="entry name" value="Transposase IS200-like"/>
    <property type="match status" value="1"/>
</dbReference>
<feature type="domain" description="Transposase IS200-like" evidence="1">
    <location>
        <begin position="19"/>
        <end position="161"/>
    </location>
</feature>
<dbReference type="EMBL" id="MGEU01000024">
    <property type="protein sequence ID" value="OGL90687.1"/>
    <property type="molecule type" value="Genomic_DNA"/>
</dbReference>
<name>A0A1F7VL39_9BACT</name>
<dbReference type="GO" id="GO:0004803">
    <property type="term" value="F:transposase activity"/>
    <property type="evidence" value="ECO:0007669"/>
    <property type="project" value="InterPro"/>
</dbReference>
<dbReference type="Gene3D" id="3.30.70.1290">
    <property type="entry name" value="Transposase IS200-like"/>
    <property type="match status" value="1"/>
</dbReference>
<proteinExistence type="predicted"/>
<dbReference type="AlphaFoldDB" id="A0A1F7VL39"/>